<organism evidence="9">
    <name type="scientific">Musca domestica</name>
    <name type="common">House fly</name>
    <dbReference type="NCBI Taxonomy" id="7370"/>
    <lineage>
        <taxon>Eukaryota</taxon>
        <taxon>Metazoa</taxon>
        <taxon>Ecdysozoa</taxon>
        <taxon>Arthropoda</taxon>
        <taxon>Hexapoda</taxon>
        <taxon>Insecta</taxon>
        <taxon>Pterygota</taxon>
        <taxon>Neoptera</taxon>
        <taxon>Endopterygota</taxon>
        <taxon>Diptera</taxon>
        <taxon>Brachycera</taxon>
        <taxon>Muscomorpha</taxon>
        <taxon>Muscoidea</taxon>
        <taxon>Muscidae</taxon>
        <taxon>Musca</taxon>
    </lineage>
</organism>
<evidence type="ECO:0000256" key="2">
    <source>
        <dbReference type="ARBA" id="ARBA00008789"/>
    </source>
</evidence>
<keyword evidence="3" id="KW-1003">Cell membrane</keyword>
<evidence type="ECO:0000256" key="8">
    <source>
        <dbReference type="SAM" id="MobiDB-lite"/>
    </source>
</evidence>
<feature type="transmembrane region" description="Helical" evidence="7">
    <location>
        <begin position="104"/>
        <end position="126"/>
    </location>
</feature>
<dbReference type="GO" id="GO:0043652">
    <property type="term" value="P:engulfment of apoptotic cell"/>
    <property type="evidence" value="ECO:0007669"/>
    <property type="project" value="TreeGrafter"/>
</dbReference>
<evidence type="ECO:0000256" key="3">
    <source>
        <dbReference type="ARBA" id="ARBA00022475"/>
    </source>
</evidence>
<reference evidence="9" key="1">
    <citation type="submission" date="2020-05" db="UniProtKB">
        <authorList>
            <consortium name="EnsemblMetazoa"/>
        </authorList>
    </citation>
    <scope>IDENTIFICATION</scope>
    <source>
        <strain evidence="9">Aabys</strain>
    </source>
</reference>
<dbReference type="VEuPathDB" id="VectorBase:MDOA007709"/>
<feature type="compositionally biased region" description="Basic and acidic residues" evidence="8">
    <location>
        <begin position="335"/>
        <end position="347"/>
    </location>
</feature>
<sequence>MDPHQTCKPPHHILGYTIRSRTRIYVSYVIPNILELLVYMAQITGDCAVSYQHFKSHQPDFGWATACLIWVPPVFCFLIVMCSKAQWEKPIRNGTRFKFVCKQLVQMIFFPFFVIYRFSKSVFWSIEALFHDDDDKERMLCLERAEECSTFELYRLIQAYGQSAPQIILQLYHMLTQDLFRNFQTTNAQAISLVFSAIDLASITTTYQRFESQKQVGRHYPWSTPQQKQKKQQLLETDRCLKEECLRKKRQSERSLTKFPESDKIMENFKSRLSNQPSQDNAIEPHSSVGNLSTESVENVSEPITHSVQVHGYDETDNETGVDNSNDETALLQRPPEDFNKTDDDKLQSSPSFHLKPIKYRSSITPTILEECNEVPNSPAPLPPMQTTDFHRDTVDAPQLRSQTSNQSSNDAAYKRRTRPFSQLETFKDMLLVNAQLYIKENVPRPPKMLTKRVDAAPKPGSTPPQTPRTPKDVVDFFLPRPTKVVNGIEQDDFAGKTIAFFGWIAFIVMRMLSLSTFCVFFPKAFLIIMGVHYLLMLAALYLESRFKGRLNRTLFYFLLAYVYLFVLLEFRIKFKHIRAWFVGFFLLTMAENLTMTMIWYAREEFESWWFGFIFEGIIYSGILFVATILVYYCILKPKDVLILVEEDQQHSTNNEQNTNRNI</sequence>
<feature type="transmembrane region" description="Helical" evidence="7">
    <location>
        <begin position="580"/>
        <end position="602"/>
    </location>
</feature>
<keyword evidence="10" id="KW-1185">Reference proteome</keyword>
<dbReference type="VEuPathDB" id="VectorBase:MDOMA2_002122"/>
<protein>
    <recommendedName>
        <fullName evidence="7">XK-related protein</fullName>
    </recommendedName>
</protein>
<evidence type="ECO:0000256" key="6">
    <source>
        <dbReference type="ARBA" id="ARBA00023136"/>
    </source>
</evidence>
<feature type="transmembrane region" description="Helical" evidence="7">
    <location>
        <begin position="24"/>
        <end position="41"/>
    </location>
</feature>
<dbReference type="OrthoDB" id="8190653at2759"/>
<dbReference type="PANTHER" id="PTHR16024:SF27">
    <property type="entry name" value="XK-RELATED PROTEIN"/>
    <property type="match status" value="1"/>
</dbReference>
<feature type="transmembrane region" description="Helical" evidence="7">
    <location>
        <begin position="494"/>
        <end position="513"/>
    </location>
</feature>
<dbReference type="GO" id="GO:0070782">
    <property type="term" value="P:phosphatidylserine exposure on apoptotic cell surface"/>
    <property type="evidence" value="ECO:0007669"/>
    <property type="project" value="TreeGrafter"/>
</dbReference>
<evidence type="ECO:0000256" key="4">
    <source>
        <dbReference type="ARBA" id="ARBA00022692"/>
    </source>
</evidence>
<proteinExistence type="inferred from homology"/>
<comment type="similarity">
    <text evidence="2 7">Belongs to the XK family.</text>
</comment>
<dbReference type="InterPro" id="IPR050895">
    <property type="entry name" value="XK-related_scramblase"/>
</dbReference>
<evidence type="ECO:0000313" key="10">
    <source>
        <dbReference type="Proteomes" id="UP001652621"/>
    </source>
</evidence>
<gene>
    <name evidence="9" type="primary">101891326</name>
    <name evidence="11" type="synonym">LOC101891326</name>
</gene>
<feature type="compositionally biased region" description="Polar residues" evidence="8">
    <location>
        <begin position="288"/>
        <end position="308"/>
    </location>
</feature>
<feature type="compositionally biased region" description="Polar residues" evidence="8">
    <location>
        <begin position="400"/>
        <end position="411"/>
    </location>
</feature>
<dbReference type="RefSeq" id="XP_005176552.1">
    <property type="nucleotide sequence ID" value="XM_005176495.3"/>
</dbReference>
<comment type="subcellular location">
    <subcellularLocation>
        <location evidence="1">Cell membrane</location>
        <topology evidence="1">Multi-pass membrane protein</topology>
    </subcellularLocation>
    <subcellularLocation>
        <location evidence="7">Membrane</location>
        <topology evidence="7">Multi-pass membrane protein</topology>
    </subcellularLocation>
</comment>
<dbReference type="Pfam" id="PF09815">
    <property type="entry name" value="XK-related"/>
    <property type="match status" value="2"/>
</dbReference>
<evidence type="ECO:0000256" key="7">
    <source>
        <dbReference type="RuleBase" id="RU910716"/>
    </source>
</evidence>
<dbReference type="InterPro" id="IPR018629">
    <property type="entry name" value="XK-rel"/>
</dbReference>
<dbReference type="Proteomes" id="UP001652621">
    <property type="component" value="Unplaced"/>
</dbReference>
<evidence type="ECO:0000256" key="1">
    <source>
        <dbReference type="ARBA" id="ARBA00004651"/>
    </source>
</evidence>
<dbReference type="GeneID" id="101891326"/>
<feature type="region of interest" description="Disordered" evidence="8">
    <location>
        <begin position="273"/>
        <end position="352"/>
    </location>
</feature>
<keyword evidence="5 7" id="KW-1133">Transmembrane helix</keyword>
<feature type="transmembrane region" description="Helical" evidence="7">
    <location>
        <begin position="555"/>
        <end position="573"/>
    </location>
</feature>
<feature type="transmembrane region" description="Helical" evidence="7">
    <location>
        <begin position="61"/>
        <end position="83"/>
    </location>
</feature>
<feature type="transmembrane region" description="Helical" evidence="7">
    <location>
        <begin position="608"/>
        <end position="635"/>
    </location>
</feature>
<keyword evidence="4 7" id="KW-0812">Transmembrane</keyword>
<feature type="transmembrane region" description="Helical" evidence="7">
    <location>
        <begin position="525"/>
        <end position="543"/>
    </location>
</feature>
<evidence type="ECO:0000256" key="5">
    <source>
        <dbReference type="ARBA" id="ARBA00022989"/>
    </source>
</evidence>
<accession>A0A1I8MRH9</accession>
<reference evidence="11" key="2">
    <citation type="submission" date="2025-04" db="UniProtKB">
        <authorList>
            <consortium name="RefSeq"/>
        </authorList>
    </citation>
    <scope>IDENTIFICATION</scope>
    <source>
        <strain evidence="11">Aabys</strain>
    </source>
</reference>
<dbReference type="PANTHER" id="PTHR16024">
    <property type="entry name" value="XK-RELATED PROTEIN"/>
    <property type="match status" value="1"/>
</dbReference>
<dbReference type="eggNOG" id="KOG4790">
    <property type="taxonomic scope" value="Eukaryota"/>
</dbReference>
<evidence type="ECO:0000313" key="9">
    <source>
        <dbReference type="EnsemblMetazoa" id="MDOA007709-PA"/>
    </source>
</evidence>
<dbReference type="AlphaFoldDB" id="A0A1I8MRH9"/>
<dbReference type="EnsemblMetazoa" id="MDOA007709-RA">
    <property type="protein sequence ID" value="MDOA007709-PA"/>
    <property type="gene ID" value="MDOA007709"/>
</dbReference>
<dbReference type="GO" id="GO:0005886">
    <property type="term" value="C:plasma membrane"/>
    <property type="evidence" value="ECO:0007669"/>
    <property type="project" value="UniProtKB-SubCell"/>
</dbReference>
<name>A0A1I8MRH9_MUSDO</name>
<dbReference type="KEGG" id="mde:101891326"/>
<keyword evidence="6 7" id="KW-0472">Membrane</keyword>
<dbReference type="GO" id="GO:1902742">
    <property type="term" value="P:apoptotic process involved in development"/>
    <property type="evidence" value="ECO:0007669"/>
    <property type="project" value="TreeGrafter"/>
</dbReference>
<feature type="region of interest" description="Disordered" evidence="8">
    <location>
        <begin position="397"/>
        <end position="417"/>
    </location>
</feature>
<evidence type="ECO:0000313" key="11">
    <source>
        <dbReference type="RefSeq" id="XP_005176552.1"/>
    </source>
</evidence>